<comment type="caution">
    <text evidence="2">The sequence shown here is derived from an EMBL/GenBank/DDBJ whole genome shotgun (WGS) entry which is preliminary data.</text>
</comment>
<feature type="chain" id="PRO_5040306303" evidence="1">
    <location>
        <begin position="18"/>
        <end position="67"/>
    </location>
</feature>
<dbReference type="Proteomes" id="UP000710849">
    <property type="component" value="Unassembled WGS sequence"/>
</dbReference>
<protein>
    <submittedName>
        <fullName evidence="2">Uncharacterized protein</fullName>
    </submittedName>
</protein>
<dbReference type="EMBL" id="RCSW01000005">
    <property type="protein sequence ID" value="KAF7949333.1"/>
    <property type="molecule type" value="Genomic_DNA"/>
</dbReference>
<evidence type="ECO:0000313" key="3">
    <source>
        <dbReference type="Proteomes" id="UP000710849"/>
    </source>
</evidence>
<gene>
    <name evidence="2" type="ORF">EAE97_002842</name>
</gene>
<accession>A0A9P5IRZ6</accession>
<proteinExistence type="predicted"/>
<evidence type="ECO:0000256" key="1">
    <source>
        <dbReference type="SAM" id="SignalP"/>
    </source>
</evidence>
<name>A0A9P5IRZ6_9HELO</name>
<evidence type="ECO:0000313" key="2">
    <source>
        <dbReference type="EMBL" id="KAF7949333.1"/>
    </source>
</evidence>
<keyword evidence="1" id="KW-0732">Signal</keyword>
<dbReference type="RefSeq" id="XP_038735217.1">
    <property type="nucleotide sequence ID" value="XM_038873354.1"/>
</dbReference>
<organism evidence="2 3">
    <name type="scientific">Botrytis byssoidea</name>
    <dbReference type="NCBI Taxonomy" id="139641"/>
    <lineage>
        <taxon>Eukaryota</taxon>
        <taxon>Fungi</taxon>
        <taxon>Dikarya</taxon>
        <taxon>Ascomycota</taxon>
        <taxon>Pezizomycotina</taxon>
        <taxon>Leotiomycetes</taxon>
        <taxon>Helotiales</taxon>
        <taxon>Sclerotiniaceae</taxon>
        <taxon>Botrytis</taxon>
    </lineage>
</organism>
<dbReference type="AlphaFoldDB" id="A0A9P5IRZ6"/>
<feature type="signal peptide" evidence="1">
    <location>
        <begin position="1"/>
        <end position="17"/>
    </location>
</feature>
<dbReference type="GeneID" id="62146431"/>
<reference evidence="2 3" key="1">
    <citation type="journal article" date="2020" name="Genome Biol. Evol.">
        <title>Comparative genomics of Sclerotiniaceae.</title>
        <authorList>
            <person name="Valero Jimenez C.A."/>
            <person name="Steentjes M."/>
            <person name="Scholten O.E."/>
            <person name="Van Kan J.A.L."/>
        </authorList>
    </citation>
    <scope>NUCLEOTIDE SEQUENCE [LARGE SCALE GENOMIC DNA]</scope>
    <source>
        <strain evidence="2 3">MUCL 94</strain>
    </source>
</reference>
<keyword evidence="3" id="KW-1185">Reference proteome</keyword>
<sequence>MKLQKILIATLSLSAMAAPLVNKDFTRKRTSPVPPLMDAGIDADFVEKRTSPKPPLVDAGIDFDFVE</sequence>